<proteinExistence type="predicted"/>
<name>A0A9E7F1K0_9LILI</name>
<dbReference type="AlphaFoldDB" id="A0A9E7F1K0"/>
<protein>
    <submittedName>
        <fullName evidence="1">Uncharacterized protein</fullName>
    </submittedName>
</protein>
<dbReference type="Proteomes" id="UP001055439">
    <property type="component" value="Chromosome 2"/>
</dbReference>
<reference evidence="1" key="1">
    <citation type="submission" date="2022-05" db="EMBL/GenBank/DDBJ databases">
        <title>The Musa troglodytarum L. genome provides insights into the mechanism of non-climacteric behaviour and enrichment of carotenoids.</title>
        <authorList>
            <person name="Wang J."/>
        </authorList>
    </citation>
    <scope>NUCLEOTIDE SEQUENCE</scope>
    <source>
        <tissue evidence="1">Leaf</tissue>
    </source>
</reference>
<dbReference type="EMBL" id="CP097504">
    <property type="protein sequence ID" value="URD85962.1"/>
    <property type="molecule type" value="Genomic_DNA"/>
</dbReference>
<gene>
    <name evidence="1" type="ORF">MUK42_27422</name>
</gene>
<sequence>MQTNVRRLRKHFLWNDKPVKYDLFHMILHSIWFNRLNHVHVR</sequence>
<evidence type="ECO:0000313" key="1">
    <source>
        <dbReference type="EMBL" id="URD85962.1"/>
    </source>
</evidence>
<organism evidence="1 2">
    <name type="scientific">Musa troglodytarum</name>
    <name type="common">fe'i banana</name>
    <dbReference type="NCBI Taxonomy" id="320322"/>
    <lineage>
        <taxon>Eukaryota</taxon>
        <taxon>Viridiplantae</taxon>
        <taxon>Streptophyta</taxon>
        <taxon>Embryophyta</taxon>
        <taxon>Tracheophyta</taxon>
        <taxon>Spermatophyta</taxon>
        <taxon>Magnoliopsida</taxon>
        <taxon>Liliopsida</taxon>
        <taxon>Zingiberales</taxon>
        <taxon>Musaceae</taxon>
        <taxon>Musa</taxon>
    </lineage>
</organism>
<keyword evidence="2" id="KW-1185">Reference proteome</keyword>
<accession>A0A9E7F1K0</accession>
<dbReference type="OrthoDB" id="1924787at2759"/>
<evidence type="ECO:0000313" key="2">
    <source>
        <dbReference type="Proteomes" id="UP001055439"/>
    </source>
</evidence>